<protein>
    <submittedName>
        <fullName evidence="2">Uncharacterized protein</fullName>
    </submittedName>
</protein>
<dbReference type="Proteomes" id="UP000037460">
    <property type="component" value="Unassembled WGS sequence"/>
</dbReference>
<feature type="region of interest" description="Disordered" evidence="1">
    <location>
        <begin position="164"/>
        <end position="222"/>
    </location>
</feature>
<organism evidence="2 3">
    <name type="scientific">Chrysochromulina tobinii</name>
    <dbReference type="NCBI Taxonomy" id="1460289"/>
    <lineage>
        <taxon>Eukaryota</taxon>
        <taxon>Haptista</taxon>
        <taxon>Haptophyta</taxon>
        <taxon>Prymnesiophyceae</taxon>
        <taxon>Prymnesiales</taxon>
        <taxon>Chrysochromulinaceae</taxon>
        <taxon>Chrysochromulina</taxon>
    </lineage>
</organism>
<dbReference type="Pfam" id="PF05250">
    <property type="entry name" value="UPF0193"/>
    <property type="match status" value="1"/>
</dbReference>
<proteinExistence type="predicted"/>
<feature type="region of interest" description="Disordered" evidence="1">
    <location>
        <begin position="1"/>
        <end position="47"/>
    </location>
</feature>
<sequence length="273" mass="30013">MPPYSGFKPLVGGGAQHTAPPARATASTRSGLSATATVADQLPEKSNTPALRSTFVDKEEAAMLRAMARLNGEDPGKSVGNKYSKTNQVKLKARAEEAAAMGLVPLDPLEQHELAKKTAAGYTTISERAVRVPKVGQRVYGERPAPVECLPHRRSEEEIRYAHNNFERPMAPPGRPTQSSDARKDELALRNQFNGKTPQEILAEKRSSQPPPEAPPPPRSLKQQIEDEIAERHEFLDRMRGLGRAHEHEARITGEIAERMQDLRALARIADAE</sequence>
<dbReference type="AlphaFoldDB" id="A0A0M0K9G1"/>
<name>A0A0M0K9G1_9EUKA</name>
<dbReference type="InterPro" id="IPR007914">
    <property type="entry name" value="UPF0193"/>
</dbReference>
<dbReference type="PANTHER" id="PTHR28348:SF1">
    <property type="entry name" value="UPF0193 PROTEIN EVG1"/>
    <property type="match status" value="1"/>
</dbReference>
<feature type="compositionally biased region" description="Polar residues" evidence="1">
    <location>
        <begin position="31"/>
        <end position="47"/>
    </location>
</feature>
<comment type="caution">
    <text evidence="2">The sequence shown here is derived from an EMBL/GenBank/DDBJ whole genome shotgun (WGS) entry which is preliminary data.</text>
</comment>
<accession>A0A0M0K9G1</accession>
<dbReference type="PANTHER" id="PTHR28348">
    <property type="entry name" value="UPF0193 PROTEIN EVG1"/>
    <property type="match status" value="1"/>
</dbReference>
<evidence type="ECO:0000313" key="2">
    <source>
        <dbReference type="EMBL" id="KOO35476.1"/>
    </source>
</evidence>
<dbReference type="EMBL" id="JWZX01000856">
    <property type="protein sequence ID" value="KOO35476.1"/>
    <property type="molecule type" value="Genomic_DNA"/>
</dbReference>
<gene>
    <name evidence="2" type="ORF">Ctob_007929</name>
</gene>
<keyword evidence="3" id="KW-1185">Reference proteome</keyword>
<feature type="compositionally biased region" description="Low complexity" evidence="1">
    <location>
        <begin position="18"/>
        <end position="30"/>
    </location>
</feature>
<reference evidence="3" key="1">
    <citation type="journal article" date="2015" name="PLoS Genet.">
        <title>Genome Sequence and Transcriptome Analyses of Chrysochromulina tobin: Metabolic Tools for Enhanced Algal Fitness in the Prominent Order Prymnesiales (Haptophyceae).</title>
        <authorList>
            <person name="Hovde B.T."/>
            <person name="Deodato C.R."/>
            <person name="Hunsperger H.M."/>
            <person name="Ryken S.A."/>
            <person name="Yost W."/>
            <person name="Jha R.K."/>
            <person name="Patterson J."/>
            <person name="Monnat R.J. Jr."/>
            <person name="Barlow S.B."/>
            <person name="Starkenburg S.R."/>
            <person name="Cattolico R.A."/>
        </authorList>
    </citation>
    <scope>NUCLEOTIDE SEQUENCE</scope>
    <source>
        <strain evidence="3">CCMP291</strain>
    </source>
</reference>
<evidence type="ECO:0000313" key="3">
    <source>
        <dbReference type="Proteomes" id="UP000037460"/>
    </source>
</evidence>
<dbReference type="OrthoDB" id="189770at2759"/>
<evidence type="ECO:0000256" key="1">
    <source>
        <dbReference type="SAM" id="MobiDB-lite"/>
    </source>
</evidence>
<feature type="compositionally biased region" description="Pro residues" evidence="1">
    <location>
        <begin position="209"/>
        <end position="219"/>
    </location>
</feature>